<proteinExistence type="predicted"/>
<accession>A0A7C8ZVR9</accession>
<evidence type="ECO:0000313" key="1">
    <source>
        <dbReference type="EMBL" id="MBA4651810.1"/>
    </source>
</evidence>
<sequence length="138" mass="14770">MPFFENMLRKTKAKFDIIAPMKPTMSKLSSVTAASAQPPMMGSNDMYTPAGNVSPSKNLETTTLKAGSALLIIWVNETATFDMLTVAATCPIVCATATGNRAFQKSKSVLGVSAILIAQDTNIIKEPMARDRVEVNQG</sequence>
<protein>
    <submittedName>
        <fullName evidence="1">Uncharacterized protein</fullName>
    </submittedName>
</protein>
<name>A0A7C8ZVR9_OPUST</name>
<reference evidence="1" key="1">
    <citation type="journal article" date="2013" name="J. Plant Res.">
        <title>Effect of fungi and light on seed germination of three Opuntia species from semiarid lands of central Mexico.</title>
        <authorList>
            <person name="Delgado-Sanchez P."/>
            <person name="Jimenez-Bremont J.F."/>
            <person name="Guerrero-Gonzalez Mde L."/>
            <person name="Flores J."/>
        </authorList>
    </citation>
    <scope>NUCLEOTIDE SEQUENCE</scope>
    <source>
        <tissue evidence="1">Cladode</tissue>
    </source>
</reference>
<organism evidence="1">
    <name type="scientific">Opuntia streptacantha</name>
    <name type="common">Prickly pear cactus</name>
    <name type="synonym">Opuntia cardona</name>
    <dbReference type="NCBI Taxonomy" id="393608"/>
    <lineage>
        <taxon>Eukaryota</taxon>
        <taxon>Viridiplantae</taxon>
        <taxon>Streptophyta</taxon>
        <taxon>Embryophyta</taxon>
        <taxon>Tracheophyta</taxon>
        <taxon>Spermatophyta</taxon>
        <taxon>Magnoliopsida</taxon>
        <taxon>eudicotyledons</taxon>
        <taxon>Gunneridae</taxon>
        <taxon>Pentapetalae</taxon>
        <taxon>Caryophyllales</taxon>
        <taxon>Cactineae</taxon>
        <taxon>Cactaceae</taxon>
        <taxon>Opuntioideae</taxon>
        <taxon>Opuntia</taxon>
    </lineage>
</organism>
<dbReference type="AlphaFoldDB" id="A0A7C8ZVR9"/>
<dbReference type="EMBL" id="GISG01171712">
    <property type="protein sequence ID" value="MBA4651810.1"/>
    <property type="molecule type" value="Transcribed_RNA"/>
</dbReference>
<reference evidence="1" key="2">
    <citation type="submission" date="2020-07" db="EMBL/GenBank/DDBJ databases">
        <authorList>
            <person name="Vera ALvarez R."/>
            <person name="Arias-Moreno D.M."/>
            <person name="Jimenez-Jacinto V."/>
            <person name="Jimenez-Bremont J.F."/>
            <person name="Swaminathan K."/>
            <person name="Moose S.P."/>
            <person name="Guerrero-Gonzalez M.L."/>
            <person name="Marino-Ramirez L."/>
            <person name="Landsman D."/>
            <person name="Rodriguez-Kessler M."/>
            <person name="Delgado-Sanchez P."/>
        </authorList>
    </citation>
    <scope>NUCLEOTIDE SEQUENCE</scope>
    <source>
        <tissue evidence="1">Cladode</tissue>
    </source>
</reference>